<proteinExistence type="predicted"/>
<name>A0A1W1USE0_9PAST</name>
<dbReference type="Proteomes" id="UP000192408">
    <property type="component" value="Unassembled WGS sequence"/>
</dbReference>
<evidence type="ECO:0000313" key="4">
    <source>
        <dbReference type="EMBL" id="SMB84022.1"/>
    </source>
</evidence>
<reference evidence="5" key="1">
    <citation type="submission" date="2017-04" db="EMBL/GenBank/DDBJ databases">
        <authorList>
            <person name="Varghese N."/>
            <person name="Submissions S."/>
        </authorList>
    </citation>
    <scope>NUCLEOTIDE SEQUENCE [LARGE SCALE GENOMIC DNA]</scope>
    <source>
        <strain evidence="5">DSM 23072</strain>
    </source>
</reference>
<evidence type="ECO:0000256" key="2">
    <source>
        <dbReference type="ARBA" id="ARBA00023136"/>
    </source>
</evidence>
<accession>A0A1W1USE0</accession>
<dbReference type="PANTHER" id="PTHR14097">
    <property type="entry name" value="OXIDOREDUCTASE HTATIP2"/>
    <property type="match status" value="1"/>
</dbReference>
<evidence type="ECO:0000259" key="3">
    <source>
        <dbReference type="Pfam" id="PF01370"/>
    </source>
</evidence>
<dbReference type="InterPro" id="IPR001509">
    <property type="entry name" value="Epimerase_deHydtase"/>
</dbReference>
<evidence type="ECO:0000313" key="5">
    <source>
        <dbReference type="Proteomes" id="UP000192408"/>
    </source>
</evidence>
<dbReference type="AlphaFoldDB" id="A0A1W1USE0"/>
<organism evidence="4 5">
    <name type="scientific">Pasteurella testudinis DSM 23072</name>
    <dbReference type="NCBI Taxonomy" id="1122938"/>
    <lineage>
        <taxon>Bacteria</taxon>
        <taxon>Pseudomonadati</taxon>
        <taxon>Pseudomonadota</taxon>
        <taxon>Gammaproteobacteria</taxon>
        <taxon>Pasteurellales</taxon>
        <taxon>Pasteurellaceae</taxon>
        <taxon>Pasteurella</taxon>
    </lineage>
</organism>
<dbReference type="EMBL" id="FWWV01000013">
    <property type="protein sequence ID" value="SMB84022.1"/>
    <property type="molecule type" value="Genomic_DNA"/>
</dbReference>
<gene>
    <name evidence="4" type="ORF">SAMN05660772_00752</name>
</gene>
<comment type="subcellular location">
    <subcellularLocation>
        <location evidence="1">Membrane</location>
    </subcellularLocation>
</comment>
<feature type="domain" description="NAD-dependent epimerase/dehydratase" evidence="3">
    <location>
        <begin position="6"/>
        <end position="113"/>
    </location>
</feature>
<dbReference type="SUPFAM" id="SSF51735">
    <property type="entry name" value="NAD(P)-binding Rossmann-fold domains"/>
    <property type="match status" value="1"/>
</dbReference>
<dbReference type="Gene3D" id="3.40.50.720">
    <property type="entry name" value="NAD(P)-binding Rossmann-like Domain"/>
    <property type="match status" value="1"/>
</dbReference>
<protein>
    <submittedName>
        <fullName evidence="4">Uncharacterized conserved protein YbjT, contains NAD(P)-binding and DUF2867 domains</fullName>
    </submittedName>
</protein>
<dbReference type="Pfam" id="PF01370">
    <property type="entry name" value="Epimerase"/>
    <property type="match status" value="1"/>
</dbReference>
<sequence>MQQKTALVVGASGVVGRELVKGLCAHPDYAKVIIWLRRPLAFEHPKLQQQIIDFEHIAEQPHIAVDEVFCALGTTIKQAGNRAQFLKVDVEYPTAVAAWAKHAGATALFLVSAPHANPDSRIFYLRAKGQAEQQIRALDYPKLAIFHPPLIIGERRDKRPAEKTMAALFKYLPKNWFKAYQPMSGAEIAAAIIAAAEKQPLGVHIYRLQAAGAEK</sequence>
<dbReference type="RefSeq" id="WP_084256878.1">
    <property type="nucleotide sequence ID" value="NZ_FWWV01000013.1"/>
</dbReference>
<dbReference type="PANTHER" id="PTHR14097:SF7">
    <property type="entry name" value="OXIDOREDUCTASE HTATIP2"/>
    <property type="match status" value="1"/>
</dbReference>
<keyword evidence="2" id="KW-0472">Membrane</keyword>
<dbReference type="GO" id="GO:0016020">
    <property type="term" value="C:membrane"/>
    <property type="evidence" value="ECO:0007669"/>
    <property type="project" value="UniProtKB-SubCell"/>
</dbReference>
<keyword evidence="5" id="KW-1185">Reference proteome</keyword>
<dbReference type="InterPro" id="IPR036291">
    <property type="entry name" value="NAD(P)-bd_dom_sf"/>
</dbReference>
<evidence type="ECO:0000256" key="1">
    <source>
        <dbReference type="ARBA" id="ARBA00004370"/>
    </source>
</evidence>
<dbReference type="STRING" id="1122938.SAMN05660772_00752"/>